<feature type="coiled-coil region" evidence="4">
    <location>
        <begin position="314"/>
        <end position="341"/>
    </location>
</feature>
<dbReference type="Proteomes" id="UP000663825">
    <property type="component" value="Unassembled WGS sequence"/>
</dbReference>
<dbReference type="Proteomes" id="UP000663838">
    <property type="component" value="Unassembled WGS sequence"/>
</dbReference>
<dbReference type="Proteomes" id="UP000663865">
    <property type="component" value="Unassembled WGS sequence"/>
</dbReference>
<dbReference type="EMBL" id="CAJNYV010003809">
    <property type="protein sequence ID" value="CAF3612788.1"/>
    <property type="molecule type" value="Genomic_DNA"/>
</dbReference>
<dbReference type="Proteomes" id="UP000663851">
    <property type="component" value="Unassembled WGS sequence"/>
</dbReference>
<dbReference type="Gene3D" id="2.60.34.10">
    <property type="entry name" value="Substrate Binding Domain Of DNAk, Chain A, domain 1"/>
    <property type="match status" value="1"/>
</dbReference>
<dbReference type="FunFam" id="3.30.30.30:FF:000002">
    <property type="entry name" value="Heat shock 70 kDa protein 4"/>
    <property type="match status" value="1"/>
</dbReference>
<feature type="region of interest" description="Disordered" evidence="5">
    <location>
        <begin position="769"/>
        <end position="835"/>
    </location>
</feature>
<dbReference type="Gene3D" id="3.30.30.30">
    <property type="match status" value="1"/>
</dbReference>
<dbReference type="EMBL" id="CAJOBS010000279">
    <property type="protein sequence ID" value="CAF4541807.1"/>
    <property type="molecule type" value="Genomic_DNA"/>
</dbReference>
<dbReference type="PRINTS" id="PR00301">
    <property type="entry name" value="HEATSHOCK70"/>
</dbReference>
<evidence type="ECO:0000256" key="2">
    <source>
        <dbReference type="ARBA" id="ARBA00022741"/>
    </source>
</evidence>
<reference evidence="7" key="1">
    <citation type="submission" date="2021-02" db="EMBL/GenBank/DDBJ databases">
        <authorList>
            <person name="Nowell W R."/>
        </authorList>
    </citation>
    <scope>NUCLEOTIDE SEQUENCE</scope>
</reference>
<gene>
    <name evidence="10" type="ORF">FME351_LOCUS32413</name>
    <name evidence="8" type="ORF">GRG538_LOCUS13477</name>
    <name evidence="11" type="ORF">HFQ381_LOCUS7103</name>
    <name evidence="9" type="ORF">KIK155_LOCUS21514</name>
    <name evidence="6" type="ORF">LUA448_LOCUS6387</name>
    <name evidence="14" type="ORF">QYT958_LOCUS11934</name>
    <name evidence="7" type="ORF">TIS948_LOCUS26960</name>
    <name evidence="13" type="ORF">TOA249_LOCUS6545</name>
    <name evidence="12" type="ORF">TSG867_LOCUS8812</name>
</gene>
<dbReference type="Proteomes" id="UP000663872">
    <property type="component" value="Unassembled WGS sequence"/>
</dbReference>
<dbReference type="Proteomes" id="UP000663833">
    <property type="component" value="Unassembled WGS sequence"/>
</dbReference>
<evidence type="ECO:0000313" key="8">
    <source>
        <dbReference type="EMBL" id="CAF3440987.1"/>
    </source>
</evidence>
<feature type="compositionally biased region" description="Basic and acidic residues" evidence="5">
    <location>
        <begin position="775"/>
        <end position="789"/>
    </location>
</feature>
<comment type="similarity">
    <text evidence="1">Belongs to the heat shock protein 70 family.</text>
</comment>
<dbReference type="SUPFAM" id="SSF53067">
    <property type="entry name" value="Actin-like ATPase domain"/>
    <property type="match status" value="2"/>
</dbReference>
<feature type="compositionally biased region" description="Low complexity" evidence="5">
    <location>
        <begin position="811"/>
        <end position="824"/>
    </location>
</feature>
<dbReference type="EMBL" id="CAJNYU010004627">
    <property type="protein sequence ID" value="CAF3779257.1"/>
    <property type="molecule type" value="Genomic_DNA"/>
</dbReference>
<dbReference type="Gene3D" id="1.20.1270.10">
    <property type="match status" value="1"/>
</dbReference>
<feature type="compositionally biased region" description="Polar residues" evidence="5">
    <location>
        <begin position="825"/>
        <end position="835"/>
    </location>
</feature>
<dbReference type="EMBL" id="CAJOBR010001417">
    <property type="protein sequence ID" value="CAF4606787.1"/>
    <property type="molecule type" value="Genomic_DNA"/>
</dbReference>
<feature type="compositionally biased region" description="Pro residues" evidence="5">
    <location>
        <begin position="801"/>
        <end position="810"/>
    </location>
</feature>
<dbReference type="GO" id="GO:0005634">
    <property type="term" value="C:nucleus"/>
    <property type="evidence" value="ECO:0007669"/>
    <property type="project" value="TreeGrafter"/>
</dbReference>
<proteinExistence type="inferred from homology"/>
<dbReference type="InterPro" id="IPR018181">
    <property type="entry name" value="Heat_shock_70_CS"/>
</dbReference>
<dbReference type="Pfam" id="PF00012">
    <property type="entry name" value="HSP70"/>
    <property type="match status" value="2"/>
</dbReference>
<evidence type="ECO:0000256" key="1">
    <source>
        <dbReference type="ARBA" id="ARBA00007381"/>
    </source>
</evidence>
<dbReference type="InterPro" id="IPR013126">
    <property type="entry name" value="Hsp_70_fam"/>
</dbReference>
<keyword evidence="3" id="KW-0067">ATP-binding</keyword>
<evidence type="ECO:0000313" key="10">
    <source>
        <dbReference type="EMBL" id="CAF3779257.1"/>
    </source>
</evidence>
<dbReference type="AlphaFoldDB" id="A0A817ZB79"/>
<dbReference type="GO" id="GO:0005829">
    <property type="term" value="C:cytosol"/>
    <property type="evidence" value="ECO:0007669"/>
    <property type="project" value="TreeGrafter"/>
</dbReference>
<keyword evidence="2" id="KW-0547">Nucleotide-binding</keyword>
<evidence type="ECO:0000313" key="12">
    <source>
        <dbReference type="EMBL" id="CAF4340113.1"/>
    </source>
</evidence>
<dbReference type="Gene3D" id="3.90.640.10">
    <property type="entry name" value="Actin, Chain A, domain 4"/>
    <property type="match status" value="1"/>
</dbReference>
<dbReference type="GO" id="GO:0140662">
    <property type="term" value="F:ATP-dependent protein folding chaperone"/>
    <property type="evidence" value="ECO:0007669"/>
    <property type="project" value="InterPro"/>
</dbReference>
<evidence type="ECO:0000313" key="11">
    <source>
        <dbReference type="EMBL" id="CAF4195155.1"/>
    </source>
</evidence>
<dbReference type="PANTHER" id="PTHR45639">
    <property type="entry name" value="HSC70CB, ISOFORM G-RELATED"/>
    <property type="match status" value="1"/>
</dbReference>
<evidence type="ECO:0000313" key="6">
    <source>
        <dbReference type="EMBL" id="CAF3278505.1"/>
    </source>
</evidence>
<dbReference type="EMBL" id="CAJNXB010004787">
    <property type="protein sequence ID" value="CAF3392347.1"/>
    <property type="molecule type" value="Genomic_DNA"/>
</dbReference>
<dbReference type="FunFam" id="1.20.1270.10:FF:000002">
    <property type="entry name" value="Heat shock 70 kDa protein 4"/>
    <property type="match status" value="1"/>
</dbReference>
<evidence type="ECO:0000313" key="13">
    <source>
        <dbReference type="EMBL" id="CAF4541807.1"/>
    </source>
</evidence>
<dbReference type="EMBL" id="CAJNYT010001990">
    <property type="protein sequence ID" value="CAF3440987.1"/>
    <property type="molecule type" value="Genomic_DNA"/>
</dbReference>
<evidence type="ECO:0000313" key="14">
    <source>
        <dbReference type="EMBL" id="CAF4606787.1"/>
    </source>
</evidence>
<dbReference type="InterPro" id="IPR029047">
    <property type="entry name" value="HSP70_peptide-bd_sf"/>
</dbReference>
<organism evidence="7 15">
    <name type="scientific">Rotaria socialis</name>
    <dbReference type="NCBI Taxonomy" id="392032"/>
    <lineage>
        <taxon>Eukaryota</taxon>
        <taxon>Metazoa</taxon>
        <taxon>Spiralia</taxon>
        <taxon>Gnathifera</taxon>
        <taxon>Rotifera</taxon>
        <taxon>Eurotatoria</taxon>
        <taxon>Bdelloidea</taxon>
        <taxon>Philodinida</taxon>
        <taxon>Philodinidae</taxon>
        <taxon>Rotaria</taxon>
    </lineage>
</organism>
<accession>A0A817ZB79</accession>
<evidence type="ECO:0000256" key="4">
    <source>
        <dbReference type="SAM" id="Coils"/>
    </source>
</evidence>
<dbReference type="PANTHER" id="PTHR45639:SF4">
    <property type="entry name" value="HSC70CB, ISOFORM G"/>
    <property type="match status" value="1"/>
</dbReference>
<dbReference type="PROSITE" id="PS01036">
    <property type="entry name" value="HSP70_3"/>
    <property type="match status" value="1"/>
</dbReference>
<dbReference type="FunFam" id="3.90.640.10:FF:000004">
    <property type="entry name" value="Heat shock 70 kDa protein 4"/>
    <property type="match status" value="1"/>
</dbReference>
<name>A0A817ZB79_9BILA</name>
<dbReference type="InterPro" id="IPR043129">
    <property type="entry name" value="ATPase_NBD"/>
</dbReference>
<evidence type="ECO:0000313" key="15">
    <source>
        <dbReference type="Proteomes" id="UP000663825"/>
    </source>
</evidence>
<evidence type="ECO:0000313" key="7">
    <source>
        <dbReference type="EMBL" id="CAF3392347.1"/>
    </source>
</evidence>
<evidence type="ECO:0000313" key="9">
    <source>
        <dbReference type="EMBL" id="CAF3612788.1"/>
    </source>
</evidence>
<evidence type="ECO:0000256" key="3">
    <source>
        <dbReference type="ARBA" id="ARBA00022840"/>
    </source>
</evidence>
<dbReference type="SUPFAM" id="SSF100934">
    <property type="entry name" value="Heat shock protein 70kD (HSP70), C-terminal subdomain"/>
    <property type="match status" value="2"/>
</dbReference>
<keyword evidence="4" id="KW-0175">Coiled coil</keyword>
<dbReference type="Proteomes" id="UP000663869">
    <property type="component" value="Unassembled WGS sequence"/>
</dbReference>
<feature type="compositionally biased region" description="Basic and acidic residues" evidence="5">
    <location>
        <begin position="509"/>
        <end position="518"/>
    </location>
</feature>
<dbReference type="EMBL" id="CAJNYD010000597">
    <property type="protein sequence ID" value="CAF3278505.1"/>
    <property type="molecule type" value="Genomic_DNA"/>
</dbReference>
<dbReference type="Gene3D" id="3.30.420.40">
    <property type="match status" value="2"/>
</dbReference>
<dbReference type="EMBL" id="CAJOBQ010000371">
    <property type="protein sequence ID" value="CAF4340113.1"/>
    <property type="molecule type" value="Genomic_DNA"/>
</dbReference>
<sequence length="835" mass="94867">MAVVGLDMGNFSSYIGVARAGGVEIVANEYSDRLTPTYVTFEKSTRAVGQASKAMEISNAKNTICNFKRLLGRRFQDFFVQQEKKLNVYSILEGNGGSVNIEVDYLAERKRFTPEQIAGIMFSKLKHITNTESSTKPVDCVIGVPCYYTDAERRAMLNAAHIAGWNCLRLLNETTAVALCYGIYKGDLPEQTEKPRLVAFVDIGYTALQASIVAFNKGKLKMIATAFDPSLGGRDFDRVIMDSMHGDFKKRYKIDAYSTDKAKLKLRGECEKAKTLMSSNVQPIPISLECFIDEKDVSGKISRADFEELSKPLLERIRNTLANLLKEAEIASDDLESVEIVGGSTRIPAVKQIIQSVFRKPPMTTMNADESVARGCTLMCAILSPTFIVKEFKIQDCQPYPITLSWHGGINEDNEIELYSRWNPLPSTKMLSFYKREPLTISACYSYPNDIPFSESRIGQYTIEQIRPQPDGNPSKIQVKVRINRHGIFDITQACIVDTTKELKDEFMDSKGVTEKNTEPNVSTANEPADENKTPTGENQQDEDDDDNNDSKNSTARSKGKDIELPITARVSGLTKQELEQLTERELEMISRDKQVKECLDAKNALEEYIYDMRGKLDGGAYEKYSDDRNRQKLLNDLRTTEHWLYNEEMSQPKNVYLERLKSLKNLGEPIRNRYDEAEKRQYHVQEFVISLKQVEEAIQTWQAKSSDRYSHIDKSDIDRVYKNFTEKRKWYEQTVNRLNSVRPHEDPPILCSQIKQQQDTLERECWSILNKPKPRVEHPKDMSTDTPRRHPATSDGRQQGPPPPPPPPSSGKKSSSSRKPYPQESTNPTSMDIE</sequence>
<dbReference type="EMBL" id="CAJOBO010000333">
    <property type="protein sequence ID" value="CAF4195155.1"/>
    <property type="molecule type" value="Genomic_DNA"/>
</dbReference>
<dbReference type="OrthoDB" id="434160at2759"/>
<dbReference type="InterPro" id="IPR029048">
    <property type="entry name" value="HSP70_C_sf"/>
</dbReference>
<dbReference type="SUPFAM" id="SSF100920">
    <property type="entry name" value="Heat shock protein 70kD (HSP70), peptide-binding domain"/>
    <property type="match status" value="1"/>
</dbReference>
<dbReference type="GO" id="GO:0005524">
    <property type="term" value="F:ATP binding"/>
    <property type="evidence" value="ECO:0007669"/>
    <property type="project" value="UniProtKB-KW"/>
</dbReference>
<comment type="caution">
    <text evidence="7">The sequence shown here is derived from an EMBL/GenBank/DDBJ whole genome shotgun (WGS) entry which is preliminary data.</text>
</comment>
<evidence type="ECO:0000256" key="5">
    <source>
        <dbReference type="SAM" id="MobiDB-lite"/>
    </source>
</evidence>
<dbReference type="Proteomes" id="UP000663862">
    <property type="component" value="Unassembled WGS sequence"/>
</dbReference>
<protein>
    <submittedName>
        <fullName evidence="7">Uncharacterized protein</fullName>
    </submittedName>
</protein>
<feature type="region of interest" description="Disordered" evidence="5">
    <location>
        <begin position="509"/>
        <end position="564"/>
    </location>
</feature>
<dbReference type="FunFam" id="3.30.420.40:FF:000171">
    <property type="entry name" value="Heat shock 70 kDa protein 4"/>
    <property type="match status" value="2"/>
</dbReference>
<dbReference type="Proteomes" id="UP000663848">
    <property type="component" value="Unassembled WGS sequence"/>
</dbReference>